<dbReference type="Proteomes" id="UP001164250">
    <property type="component" value="Chromosome 4"/>
</dbReference>
<reference evidence="2" key="1">
    <citation type="journal article" date="2023" name="G3 (Bethesda)">
        <title>Genome assembly and association tests identify interacting loci associated with vigor, precocity, and sex in interspecific pistachio rootstocks.</title>
        <authorList>
            <person name="Palmer W."/>
            <person name="Jacygrad E."/>
            <person name="Sagayaradj S."/>
            <person name="Cavanaugh K."/>
            <person name="Han R."/>
            <person name="Bertier L."/>
            <person name="Beede B."/>
            <person name="Kafkas S."/>
            <person name="Golino D."/>
            <person name="Preece J."/>
            <person name="Michelmore R."/>
        </authorList>
    </citation>
    <scope>NUCLEOTIDE SEQUENCE [LARGE SCALE GENOMIC DNA]</scope>
</reference>
<proteinExistence type="predicted"/>
<evidence type="ECO:0000313" key="2">
    <source>
        <dbReference type="Proteomes" id="UP001164250"/>
    </source>
</evidence>
<keyword evidence="2" id="KW-1185">Reference proteome</keyword>
<dbReference type="EMBL" id="CM047900">
    <property type="protein sequence ID" value="KAJ0100556.1"/>
    <property type="molecule type" value="Genomic_DNA"/>
</dbReference>
<evidence type="ECO:0000313" key="1">
    <source>
        <dbReference type="EMBL" id="KAJ0100556.1"/>
    </source>
</evidence>
<comment type="caution">
    <text evidence="1">The sequence shown here is derived from an EMBL/GenBank/DDBJ whole genome shotgun (WGS) entry which is preliminary data.</text>
</comment>
<protein>
    <submittedName>
        <fullName evidence="1">Uncharacterized protein</fullName>
    </submittedName>
</protein>
<accession>A0ACC1BNN3</accession>
<organism evidence="1 2">
    <name type="scientific">Pistacia atlantica</name>
    <dbReference type="NCBI Taxonomy" id="434234"/>
    <lineage>
        <taxon>Eukaryota</taxon>
        <taxon>Viridiplantae</taxon>
        <taxon>Streptophyta</taxon>
        <taxon>Embryophyta</taxon>
        <taxon>Tracheophyta</taxon>
        <taxon>Spermatophyta</taxon>
        <taxon>Magnoliopsida</taxon>
        <taxon>eudicotyledons</taxon>
        <taxon>Gunneridae</taxon>
        <taxon>Pentapetalae</taxon>
        <taxon>rosids</taxon>
        <taxon>malvids</taxon>
        <taxon>Sapindales</taxon>
        <taxon>Anacardiaceae</taxon>
        <taxon>Pistacia</taxon>
    </lineage>
</organism>
<gene>
    <name evidence="1" type="ORF">Patl1_22096</name>
</gene>
<sequence length="169" mass="18655">MGNGVGGGAAGIYEAIGAKTVAPKLNILAIEKGKPLSKVDPMLVTRWGLNGQVILRLSAWGARDLFSSGYKGILIVDFVPDLHIEDMKSILSKHKKQFVIILWFMWRYLVGFHFKQLLISIAHLLKHCTFEVTGKGQFKDEFVTAGSVPLSEVLSFILLFSVSLSLPRV</sequence>
<name>A0ACC1BNN3_9ROSI</name>